<dbReference type="InterPro" id="IPR046806">
    <property type="entry name" value="MrpA_C/MbhE"/>
</dbReference>
<feature type="domain" description="MrpA C-terminal/MbhE" evidence="10">
    <location>
        <begin position="115"/>
        <end position="178"/>
    </location>
</feature>
<feature type="transmembrane region" description="Helical" evidence="7">
    <location>
        <begin position="207"/>
        <end position="227"/>
    </location>
</feature>
<dbReference type="RefSeq" id="WP_015827064.1">
    <property type="nucleotide sequence ID" value="NC_012982.1"/>
</dbReference>
<keyword evidence="3" id="KW-1003">Cell membrane</keyword>
<evidence type="ECO:0000256" key="1">
    <source>
        <dbReference type="ARBA" id="ARBA00004651"/>
    </source>
</evidence>
<evidence type="ECO:0000313" key="12">
    <source>
        <dbReference type="Proteomes" id="UP000002745"/>
    </source>
</evidence>
<dbReference type="NCBIfam" id="NF009161">
    <property type="entry name" value="PRK12507.1"/>
    <property type="match status" value="1"/>
</dbReference>
<keyword evidence="12" id="KW-1185">Reference proteome</keyword>
<feature type="transmembrane region" description="Helical" evidence="7">
    <location>
        <begin position="64"/>
        <end position="83"/>
    </location>
</feature>
<feature type="transmembrane region" description="Helical" evidence="7">
    <location>
        <begin position="268"/>
        <end position="292"/>
    </location>
</feature>
<name>C6XI88_HIRBI</name>
<feature type="transmembrane region" description="Helical" evidence="7">
    <location>
        <begin position="318"/>
        <end position="343"/>
    </location>
</feature>
<keyword evidence="4 7" id="KW-0812">Transmembrane</keyword>
<dbReference type="InterPro" id="IPR025383">
    <property type="entry name" value="MrpA_C/MbhD"/>
</dbReference>
<sequence>MEAHFSPSVLIANIVLMGMLGVITIAIIRMRSLFAIVMLSGVYSLVSAAWFQAMDAVDVSFTEAAVGAGVSTTLILAAMLLTVRTAKPSKPISKRWGPLVVVIATGAVLLYASTDLPSFGAADSPANSHVGKAYIDETPHDVGTPNIVTAVLASYRGFDTFGETVVVFAAGVAVILLIGFGERARAASDWRGKDEEQGENFSDDSHLILRVVSKFLIPLIAIFAFYVHFHGEYSPGGGFQAGVIFAVAVMLYAMIFGLRAAMKAFPPVWARVGAAIGVAIYGLTGVVCMINGGDFLDYDYIFGPPTGEVHGHHNWPQITGIIGVEVGVVVAVACVMITAFYAFAGRVPEIRDEDW</sequence>
<dbReference type="Pfam" id="PF04039">
    <property type="entry name" value="MnhB"/>
    <property type="match status" value="1"/>
</dbReference>
<dbReference type="OrthoDB" id="2085045at2"/>
<dbReference type="Pfam" id="PF20501">
    <property type="entry name" value="MbhE"/>
    <property type="match status" value="1"/>
</dbReference>
<dbReference type="GO" id="GO:0005886">
    <property type="term" value="C:plasma membrane"/>
    <property type="evidence" value="ECO:0007669"/>
    <property type="project" value="UniProtKB-SubCell"/>
</dbReference>
<comment type="subcellular location">
    <subcellularLocation>
        <location evidence="1">Cell membrane</location>
        <topology evidence="1">Multi-pass membrane protein</topology>
    </subcellularLocation>
</comment>
<protein>
    <submittedName>
        <fullName evidence="11">Na+/H+ antiporter MnhB subunit-related protein</fullName>
    </submittedName>
</protein>
<proteinExistence type="inferred from homology"/>
<feature type="transmembrane region" description="Helical" evidence="7">
    <location>
        <begin position="33"/>
        <end position="52"/>
    </location>
</feature>
<dbReference type="HOGENOM" id="CLU_069132_3_0_5"/>
<organism evidence="11 12">
    <name type="scientific">Hirschia baltica (strain ATCC 49814 / DSM 5838 / IFAM 1418)</name>
    <dbReference type="NCBI Taxonomy" id="582402"/>
    <lineage>
        <taxon>Bacteria</taxon>
        <taxon>Pseudomonadati</taxon>
        <taxon>Pseudomonadota</taxon>
        <taxon>Alphaproteobacteria</taxon>
        <taxon>Hyphomonadales</taxon>
        <taxon>Hyphomonadaceae</taxon>
        <taxon>Hirschia</taxon>
    </lineage>
</organism>
<evidence type="ECO:0000256" key="5">
    <source>
        <dbReference type="ARBA" id="ARBA00022989"/>
    </source>
</evidence>
<dbReference type="InterPro" id="IPR050622">
    <property type="entry name" value="CPA3_antiporter_subunitB"/>
</dbReference>
<dbReference type="Proteomes" id="UP000002745">
    <property type="component" value="Chromosome"/>
</dbReference>
<accession>C6XI88</accession>
<keyword evidence="6 7" id="KW-0472">Membrane</keyword>
<evidence type="ECO:0000256" key="7">
    <source>
        <dbReference type="SAM" id="Phobius"/>
    </source>
</evidence>
<evidence type="ECO:0000256" key="3">
    <source>
        <dbReference type="ARBA" id="ARBA00022475"/>
    </source>
</evidence>
<evidence type="ECO:0000256" key="6">
    <source>
        <dbReference type="ARBA" id="ARBA00023136"/>
    </source>
</evidence>
<dbReference type="EMBL" id="CP001678">
    <property type="protein sequence ID" value="ACT58914.1"/>
    <property type="molecule type" value="Genomic_DNA"/>
</dbReference>
<dbReference type="NCBIfam" id="NF009159">
    <property type="entry name" value="PRK12504.1"/>
    <property type="match status" value="1"/>
</dbReference>
<evidence type="ECO:0000259" key="9">
    <source>
        <dbReference type="Pfam" id="PF13244"/>
    </source>
</evidence>
<dbReference type="PANTHER" id="PTHR33932:SF4">
    <property type="entry name" value="NA(+)_H(+) ANTIPORTER SUBUNIT B"/>
    <property type="match status" value="1"/>
</dbReference>
<feature type="domain" description="Na+/H+ antiporter MnhB subunit-related protein" evidence="8">
    <location>
        <begin position="208"/>
        <end position="337"/>
    </location>
</feature>
<dbReference type="AlphaFoldDB" id="C6XI88"/>
<reference evidence="12" key="1">
    <citation type="journal article" date="2011" name="J. Bacteriol.">
        <title>Genome sequences of eight morphologically diverse alphaproteobacteria.</title>
        <authorList>
            <consortium name="US DOE Joint Genome Institute"/>
            <person name="Brown P.J."/>
            <person name="Kysela D.T."/>
            <person name="Buechlein A."/>
            <person name="Hemmerich C."/>
            <person name="Brun Y.V."/>
        </authorList>
    </citation>
    <scope>NUCLEOTIDE SEQUENCE [LARGE SCALE GENOMIC DNA]</scope>
    <source>
        <strain evidence="12">ATCC 49814 / DSM 5838 / IFAM 1418</strain>
    </source>
</reference>
<keyword evidence="5 7" id="KW-1133">Transmembrane helix</keyword>
<dbReference type="InterPro" id="IPR007182">
    <property type="entry name" value="MnhB"/>
</dbReference>
<feature type="transmembrane region" description="Helical" evidence="7">
    <location>
        <begin position="239"/>
        <end position="261"/>
    </location>
</feature>
<evidence type="ECO:0000256" key="4">
    <source>
        <dbReference type="ARBA" id="ARBA00022692"/>
    </source>
</evidence>
<feature type="transmembrane region" description="Helical" evidence="7">
    <location>
        <begin position="6"/>
        <end position="28"/>
    </location>
</feature>
<gene>
    <name evidence="11" type="ordered locus">Hbal_1222</name>
</gene>
<dbReference type="Pfam" id="PF13244">
    <property type="entry name" value="MbhD"/>
    <property type="match status" value="1"/>
</dbReference>
<dbReference type="NCBIfam" id="NF009162">
    <property type="entry name" value="PRK12508.1"/>
    <property type="match status" value="1"/>
</dbReference>
<dbReference type="eggNOG" id="COG2111">
    <property type="taxonomic scope" value="Bacteria"/>
</dbReference>
<dbReference type="STRING" id="582402.Hbal_1222"/>
<dbReference type="KEGG" id="hba:Hbal_1222"/>
<feature type="transmembrane region" description="Helical" evidence="7">
    <location>
        <begin position="95"/>
        <end position="114"/>
    </location>
</feature>
<feature type="domain" description="MrpA C-terminal/MbhD" evidence="9">
    <location>
        <begin position="19"/>
        <end position="79"/>
    </location>
</feature>
<evidence type="ECO:0000259" key="8">
    <source>
        <dbReference type="Pfam" id="PF04039"/>
    </source>
</evidence>
<evidence type="ECO:0000313" key="11">
    <source>
        <dbReference type="EMBL" id="ACT58914.1"/>
    </source>
</evidence>
<comment type="similarity">
    <text evidence="2">Belongs to the CPA3 antiporters (TC 2.A.63) subunit B family.</text>
</comment>
<dbReference type="PANTHER" id="PTHR33932">
    <property type="entry name" value="NA(+)/H(+) ANTIPORTER SUBUNIT B"/>
    <property type="match status" value="1"/>
</dbReference>
<evidence type="ECO:0000256" key="2">
    <source>
        <dbReference type="ARBA" id="ARBA00009425"/>
    </source>
</evidence>
<evidence type="ECO:0000259" key="10">
    <source>
        <dbReference type="Pfam" id="PF20501"/>
    </source>
</evidence>
<feature type="transmembrane region" description="Helical" evidence="7">
    <location>
        <begin position="161"/>
        <end position="181"/>
    </location>
</feature>